<organism evidence="3 4">
    <name type="scientific">Chloracidobacterium validum</name>
    <dbReference type="NCBI Taxonomy" id="2821543"/>
    <lineage>
        <taxon>Bacteria</taxon>
        <taxon>Pseudomonadati</taxon>
        <taxon>Acidobacteriota</taxon>
        <taxon>Terriglobia</taxon>
        <taxon>Terriglobales</taxon>
        <taxon>Acidobacteriaceae</taxon>
        <taxon>Chloracidobacterium</taxon>
    </lineage>
</organism>
<dbReference type="RefSeq" id="WP_211428649.1">
    <property type="nucleotide sequence ID" value="NZ_CP072648.1"/>
</dbReference>
<sequence>MKVCSVVGARPNFVKLAPLARELSRRPQFKHIIIHTGQHYDASLADAFFSDLGIPPPGHALGIGSGTATTQTARTMLALEPILRDQRPDWVVVVGDVNATLAATLTAVQCGLRTAHVEAGLRSHDRTMPEEINRRLVDAVADLLLTPSADADDNLQREGVPPERIRRVGNVMVDSLLWALPHAAQSPILSHLGLTAGAYAVATLHRPSNVDDPATLQGLVWALAQLAQRLPVVFPVHPRTQARLDGLALPKTPRLRYLPPLGYLDFLQLWRQARLVLTDSGGLQEETTVLGIPCLTLRATTERPITVWEGTNRIVGTAPDAILSAAEHILTQPYPVASRRPDLWDGRTAERIVDALLEAC</sequence>
<evidence type="ECO:0000313" key="4">
    <source>
        <dbReference type="Proteomes" id="UP000676506"/>
    </source>
</evidence>
<dbReference type="PANTHER" id="PTHR43174">
    <property type="entry name" value="UDP-N-ACETYLGLUCOSAMINE 2-EPIMERASE"/>
    <property type="match status" value="1"/>
</dbReference>
<evidence type="ECO:0000256" key="1">
    <source>
        <dbReference type="RuleBase" id="RU003513"/>
    </source>
</evidence>
<keyword evidence="1 3" id="KW-0413">Isomerase</keyword>
<dbReference type="EC" id="5.1.3.14" evidence="3"/>
<accession>A0ABX8BAU8</accession>
<dbReference type="InterPro" id="IPR029767">
    <property type="entry name" value="WecB-like"/>
</dbReference>
<dbReference type="CDD" id="cd03786">
    <property type="entry name" value="GTB_UDP-GlcNAc_2-Epimerase"/>
    <property type="match status" value="1"/>
</dbReference>
<keyword evidence="4" id="KW-1185">Reference proteome</keyword>
<dbReference type="InterPro" id="IPR003331">
    <property type="entry name" value="UDP_GlcNAc_Epimerase_2_dom"/>
</dbReference>
<dbReference type="PANTHER" id="PTHR43174:SF1">
    <property type="entry name" value="UDP-N-ACETYLGLUCOSAMINE 2-EPIMERASE"/>
    <property type="match status" value="1"/>
</dbReference>
<protein>
    <submittedName>
        <fullName evidence="3">UDP-N-acetylglucosamine 2-epimerase (Non-hydrolyzing)</fullName>
        <ecNumber evidence="3">5.1.3.14</ecNumber>
    </submittedName>
</protein>
<dbReference type="Gene3D" id="3.40.50.2000">
    <property type="entry name" value="Glycogen Phosphorylase B"/>
    <property type="match status" value="2"/>
</dbReference>
<dbReference type="GO" id="GO:0008761">
    <property type="term" value="F:UDP-N-acetylglucosamine 2-epimerase activity"/>
    <property type="evidence" value="ECO:0007669"/>
    <property type="project" value="UniProtKB-EC"/>
</dbReference>
<comment type="similarity">
    <text evidence="1">Belongs to the UDP-N-acetylglucosamine 2-epimerase family.</text>
</comment>
<evidence type="ECO:0000259" key="2">
    <source>
        <dbReference type="Pfam" id="PF02350"/>
    </source>
</evidence>
<dbReference type="EMBL" id="CP072648">
    <property type="protein sequence ID" value="QUW02758.1"/>
    <property type="molecule type" value="Genomic_DNA"/>
</dbReference>
<reference evidence="3 4" key="1">
    <citation type="submission" date="2021-03" db="EMBL/GenBank/DDBJ databases">
        <title>Genomic and phenotypic characterization of Chloracidobacterium isolates provides evidence for multiple species.</title>
        <authorList>
            <person name="Saini M.K."/>
            <person name="Costas A.M.G."/>
            <person name="Tank M."/>
            <person name="Bryant D.A."/>
        </authorList>
    </citation>
    <scope>NUCLEOTIDE SEQUENCE [LARGE SCALE GENOMIC DNA]</scope>
    <source>
        <strain evidence="3 4">BV2-C</strain>
    </source>
</reference>
<gene>
    <name evidence="3" type="primary">wecB</name>
    <name evidence="3" type="ORF">J8C06_10540</name>
</gene>
<evidence type="ECO:0000313" key="3">
    <source>
        <dbReference type="EMBL" id="QUW02758.1"/>
    </source>
</evidence>
<proteinExistence type="inferred from homology"/>
<dbReference type="SUPFAM" id="SSF53756">
    <property type="entry name" value="UDP-Glycosyltransferase/glycogen phosphorylase"/>
    <property type="match status" value="1"/>
</dbReference>
<dbReference type="Pfam" id="PF02350">
    <property type="entry name" value="Epimerase_2"/>
    <property type="match status" value="1"/>
</dbReference>
<feature type="domain" description="UDP-N-acetylglucosamine 2-epimerase" evidence="2">
    <location>
        <begin position="21"/>
        <end position="356"/>
    </location>
</feature>
<dbReference type="NCBIfam" id="TIGR00236">
    <property type="entry name" value="wecB"/>
    <property type="match status" value="1"/>
</dbReference>
<dbReference type="Proteomes" id="UP000676506">
    <property type="component" value="Chromosome 1"/>
</dbReference>
<name>A0ABX8BAU8_9BACT</name>